<evidence type="ECO:0000256" key="5">
    <source>
        <dbReference type="SAM" id="SignalP"/>
    </source>
</evidence>
<dbReference type="InterPro" id="IPR002661">
    <property type="entry name" value="Ribosome_recyc_fac"/>
</dbReference>
<evidence type="ECO:0000313" key="8">
    <source>
        <dbReference type="Proteomes" id="UP000186303"/>
    </source>
</evidence>
<evidence type="ECO:0000256" key="3">
    <source>
        <dbReference type="ARBA" id="ARBA00024909"/>
    </source>
</evidence>
<dbReference type="Pfam" id="PF01765">
    <property type="entry name" value="RRF"/>
    <property type="match status" value="1"/>
</dbReference>
<dbReference type="GO" id="GO:0043023">
    <property type="term" value="F:ribosomal large subunit binding"/>
    <property type="evidence" value="ECO:0007669"/>
    <property type="project" value="TreeGrafter"/>
</dbReference>
<feature type="chain" id="PRO_5013291832" evidence="5">
    <location>
        <begin position="18"/>
        <end position="261"/>
    </location>
</feature>
<dbReference type="STRING" id="1230383.A0A1M8A232"/>
<evidence type="ECO:0000313" key="7">
    <source>
        <dbReference type="EMBL" id="SHO76530.1"/>
    </source>
</evidence>
<feature type="signal peptide" evidence="5">
    <location>
        <begin position="1"/>
        <end position="17"/>
    </location>
</feature>
<dbReference type="OrthoDB" id="407355at2759"/>
<dbReference type="VEuPathDB" id="FungiDB:MSYG_0868"/>
<dbReference type="InterPro" id="IPR023584">
    <property type="entry name" value="Ribosome_recyc_fac_dom"/>
</dbReference>
<accession>A0A1M8A232</accession>
<proteinExistence type="inferred from homology"/>
<sequence length="261" mass="28330">MWILGWRAARTARLGLAVRTQLLPHHAARVALCQPSLPAARPLSTSCVLAKKKGGKHTEKTSHAAAPADVEPQLDLDETAKHMLNSVARCKEIVQALVGSLGRVDPTLLDDIRVVAGKGAKPAPLHNYATVGVRDSVLLITAYEPSTLKHIEKAVYAANKDLTPEPAPEEGEGVLYVHVPKATGETRKALVQKCVNECEHAKAAVRSARQAAQKRLKHDTDAKVLSKNESQKEAKKLEDITKKHTSQIDQVSADAHKRLLH</sequence>
<comment type="similarity">
    <text evidence="1">Belongs to the RRF family.</text>
</comment>
<dbReference type="EMBL" id="LT671821">
    <property type="protein sequence ID" value="SHO76530.1"/>
    <property type="molecule type" value="Genomic_DNA"/>
</dbReference>
<dbReference type="SUPFAM" id="SSF55194">
    <property type="entry name" value="Ribosome recycling factor, RRF"/>
    <property type="match status" value="1"/>
</dbReference>
<organism evidence="7 8">
    <name type="scientific">Malassezia sympodialis (strain ATCC 42132)</name>
    <name type="common">Atopic eczema-associated yeast</name>
    <dbReference type="NCBI Taxonomy" id="1230383"/>
    <lineage>
        <taxon>Eukaryota</taxon>
        <taxon>Fungi</taxon>
        <taxon>Dikarya</taxon>
        <taxon>Basidiomycota</taxon>
        <taxon>Ustilaginomycotina</taxon>
        <taxon>Malasseziomycetes</taxon>
        <taxon>Malasseziales</taxon>
        <taxon>Malasseziaceae</taxon>
        <taxon>Malassezia</taxon>
    </lineage>
</organism>
<dbReference type="PANTHER" id="PTHR20982">
    <property type="entry name" value="RIBOSOME RECYCLING FACTOR"/>
    <property type="match status" value="1"/>
</dbReference>
<feature type="domain" description="Ribosome recycling factor" evidence="6">
    <location>
        <begin position="101"/>
        <end position="260"/>
    </location>
</feature>
<evidence type="ECO:0000259" key="6">
    <source>
        <dbReference type="Pfam" id="PF01765"/>
    </source>
</evidence>
<dbReference type="Gene3D" id="1.10.132.20">
    <property type="entry name" value="Ribosome-recycling factor"/>
    <property type="match status" value="1"/>
</dbReference>
<gene>
    <name evidence="7" type="ORF">MSYG_0868</name>
</gene>
<evidence type="ECO:0000256" key="1">
    <source>
        <dbReference type="ARBA" id="ARBA00005912"/>
    </source>
</evidence>
<protein>
    <submittedName>
        <fullName evidence="7">Similar to S.cerevisiae protein RRF1 (Mitochondrial ribosome recycling factor)</fullName>
    </submittedName>
</protein>
<keyword evidence="8" id="KW-1185">Reference proteome</keyword>
<dbReference type="PANTHER" id="PTHR20982:SF3">
    <property type="entry name" value="MITOCHONDRIAL RIBOSOME RECYCLING FACTOR PSEUDO 1"/>
    <property type="match status" value="1"/>
</dbReference>
<evidence type="ECO:0000256" key="2">
    <source>
        <dbReference type="ARBA" id="ARBA00022917"/>
    </source>
</evidence>
<feature type="compositionally biased region" description="Basic and acidic residues" evidence="4">
    <location>
        <begin position="218"/>
        <end position="242"/>
    </location>
</feature>
<dbReference type="GO" id="GO:0005739">
    <property type="term" value="C:mitochondrion"/>
    <property type="evidence" value="ECO:0007669"/>
    <property type="project" value="TreeGrafter"/>
</dbReference>
<keyword evidence="2" id="KW-0648">Protein biosynthesis</keyword>
<name>A0A1M8A232_MALS4</name>
<dbReference type="AlphaFoldDB" id="A0A1M8A232"/>
<dbReference type="Gene3D" id="3.30.1360.40">
    <property type="match status" value="1"/>
</dbReference>
<keyword evidence="5" id="KW-0732">Signal</keyword>
<dbReference type="InterPro" id="IPR036191">
    <property type="entry name" value="RRF_sf"/>
</dbReference>
<dbReference type="Proteomes" id="UP000186303">
    <property type="component" value="Chromosome 1"/>
</dbReference>
<dbReference type="OMA" id="PRIICTR"/>
<comment type="function">
    <text evidence="3">Necessary for protein synthesis in mitochondria. Functions as a ribosome recycling factor in mitochondria.</text>
</comment>
<dbReference type="GO" id="GO:0006412">
    <property type="term" value="P:translation"/>
    <property type="evidence" value="ECO:0007669"/>
    <property type="project" value="UniProtKB-KW"/>
</dbReference>
<reference evidence="8" key="1">
    <citation type="journal article" date="2017" name="Nucleic Acids Res.">
        <title>Proteogenomics produces comprehensive and highly accurate protein-coding gene annotation in a complete genome assembly of Malassezia sympodialis.</title>
        <authorList>
            <person name="Zhu Y."/>
            <person name="Engstroem P.G."/>
            <person name="Tellgren-Roth C."/>
            <person name="Baudo C.D."/>
            <person name="Kennell J.C."/>
            <person name="Sun S."/>
            <person name="Billmyre R.B."/>
            <person name="Schroeder M.S."/>
            <person name="Andersson A."/>
            <person name="Holm T."/>
            <person name="Sigurgeirsson B."/>
            <person name="Wu G."/>
            <person name="Sankaranarayanan S.R."/>
            <person name="Siddharthan R."/>
            <person name="Sanyal K."/>
            <person name="Lundeberg J."/>
            <person name="Nystedt B."/>
            <person name="Boekhout T."/>
            <person name="Dawson T.L. Jr."/>
            <person name="Heitman J."/>
            <person name="Scheynius A."/>
            <person name="Lehtioe J."/>
        </authorList>
    </citation>
    <scope>NUCLEOTIDE SEQUENCE [LARGE SCALE GENOMIC DNA]</scope>
    <source>
        <strain evidence="8">ATCC 42132</strain>
    </source>
</reference>
<feature type="region of interest" description="Disordered" evidence="4">
    <location>
        <begin position="214"/>
        <end position="261"/>
    </location>
</feature>
<evidence type="ECO:0000256" key="4">
    <source>
        <dbReference type="SAM" id="MobiDB-lite"/>
    </source>
</evidence>